<organism evidence="8 9">
    <name type="scientific">Pontibacter ummariensis</name>
    <dbReference type="NCBI Taxonomy" id="1610492"/>
    <lineage>
        <taxon>Bacteria</taxon>
        <taxon>Pseudomonadati</taxon>
        <taxon>Bacteroidota</taxon>
        <taxon>Cytophagia</taxon>
        <taxon>Cytophagales</taxon>
        <taxon>Hymenobacteraceae</taxon>
        <taxon>Pontibacter</taxon>
    </lineage>
</organism>
<dbReference type="InterPro" id="IPR010977">
    <property type="entry name" value="Aromatic_deC"/>
</dbReference>
<keyword evidence="9" id="KW-1185">Reference proteome</keyword>
<dbReference type="AlphaFoldDB" id="A0A239KHG0"/>
<evidence type="ECO:0000256" key="1">
    <source>
        <dbReference type="ARBA" id="ARBA00001933"/>
    </source>
</evidence>
<dbReference type="InterPro" id="IPR015424">
    <property type="entry name" value="PyrdxlP-dep_Trfase"/>
</dbReference>
<dbReference type="GO" id="GO:0005737">
    <property type="term" value="C:cytoplasm"/>
    <property type="evidence" value="ECO:0007669"/>
    <property type="project" value="TreeGrafter"/>
</dbReference>
<dbReference type="OrthoDB" id="9803665at2"/>
<dbReference type="GO" id="GO:0030170">
    <property type="term" value="F:pyridoxal phosphate binding"/>
    <property type="evidence" value="ECO:0007669"/>
    <property type="project" value="InterPro"/>
</dbReference>
<dbReference type="GO" id="GO:0006520">
    <property type="term" value="P:amino acid metabolic process"/>
    <property type="evidence" value="ECO:0007669"/>
    <property type="project" value="InterPro"/>
</dbReference>
<dbReference type="EMBL" id="FZOQ01000028">
    <property type="protein sequence ID" value="SNT17053.1"/>
    <property type="molecule type" value="Genomic_DNA"/>
</dbReference>
<dbReference type="RefSeq" id="WP_089321338.1">
    <property type="nucleotide sequence ID" value="NZ_FZOQ01000028.1"/>
</dbReference>
<dbReference type="InterPro" id="IPR015421">
    <property type="entry name" value="PyrdxlP-dep_Trfase_major"/>
</dbReference>
<dbReference type="InterPro" id="IPR002129">
    <property type="entry name" value="PyrdxlP-dep_de-COase"/>
</dbReference>
<evidence type="ECO:0000256" key="6">
    <source>
        <dbReference type="PIRSR" id="PIRSR602129-50"/>
    </source>
</evidence>
<dbReference type="PRINTS" id="PR00800">
    <property type="entry name" value="YHDCRBOXLASE"/>
</dbReference>
<sequence length="478" mass="53494">MENILDKAYSAEDFRRQGHALIDILADYLADATTDREEVKAMPWQDPDKQLAYWQQDFQKPLQQPLDLFRDVMAKSIQVHRKRYIGHQTTPTLPVTILASAVTATLNQGMGVYEMGPVGNTLEKVMTEHLAQKLGYSSEASGFVTSGGSLGNLTALLAARAAATDIWNAGYAQGQRLAVLVSEEAHYCIDRAARIMGLGADGIIKVPVNEQFQLRTDLLEEYYQQAVAEGKQVICVVGCAGTTSTGSYDDLEAIAAFSESHQLWFHVDGAHGAPAAFSPKYRHLLKGIEKADSVVVDYHKMMMTPSLSTALIFKRGGDAYKTFSQRAQYLWTEQESEEWYNGGKRSFECTKAMSVLSVYTMFRTYGEDVFRENIERLYGMATSFAGLIKERPGFELAYEPACNIVCFRYKAEGDVSKLNQEIRRLLLEEGRFYIVQTILNGELYLRVSLMNPLTTENELQELLEQIVEKAALVRAVEA</sequence>
<evidence type="ECO:0000256" key="5">
    <source>
        <dbReference type="ARBA" id="ARBA00023239"/>
    </source>
</evidence>
<name>A0A239KHG0_9BACT</name>
<keyword evidence="3" id="KW-0210">Decarboxylase</keyword>
<feature type="modified residue" description="N6-(pyridoxal phosphate)lysine" evidence="6">
    <location>
        <position position="300"/>
    </location>
</feature>
<dbReference type="Pfam" id="PF00282">
    <property type="entry name" value="Pyridoxal_deC"/>
    <property type="match status" value="1"/>
</dbReference>
<dbReference type="GO" id="GO:0016831">
    <property type="term" value="F:carboxy-lyase activity"/>
    <property type="evidence" value="ECO:0007669"/>
    <property type="project" value="UniProtKB-KW"/>
</dbReference>
<evidence type="ECO:0000256" key="4">
    <source>
        <dbReference type="ARBA" id="ARBA00022898"/>
    </source>
</evidence>
<evidence type="ECO:0000256" key="3">
    <source>
        <dbReference type="ARBA" id="ARBA00022793"/>
    </source>
</evidence>
<proteinExistence type="inferred from homology"/>
<dbReference type="SUPFAM" id="SSF53383">
    <property type="entry name" value="PLP-dependent transferases"/>
    <property type="match status" value="1"/>
</dbReference>
<comment type="cofactor">
    <cofactor evidence="1 6 7">
        <name>pyridoxal 5'-phosphate</name>
        <dbReference type="ChEBI" id="CHEBI:597326"/>
    </cofactor>
</comment>
<protein>
    <submittedName>
        <fullName evidence="8">L-2,4-diaminobutyrate decarboxylase</fullName>
    </submittedName>
</protein>
<reference evidence="9" key="1">
    <citation type="submission" date="2017-06" db="EMBL/GenBank/DDBJ databases">
        <authorList>
            <person name="Varghese N."/>
            <person name="Submissions S."/>
        </authorList>
    </citation>
    <scope>NUCLEOTIDE SEQUENCE [LARGE SCALE GENOMIC DNA]</scope>
    <source>
        <strain evidence="9">NKM1</strain>
    </source>
</reference>
<keyword evidence="5 7" id="KW-0456">Lyase</keyword>
<gene>
    <name evidence="8" type="ORF">SAMN06296052_12846</name>
</gene>
<dbReference type="Proteomes" id="UP000198432">
    <property type="component" value="Unassembled WGS sequence"/>
</dbReference>
<evidence type="ECO:0000313" key="8">
    <source>
        <dbReference type="EMBL" id="SNT17053.1"/>
    </source>
</evidence>
<dbReference type="PANTHER" id="PTHR45677:SF8">
    <property type="entry name" value="CYSTEINE SULFINIC ACID DECARBOXYLASE"/>
    <property type="match status" value="1"/>
</dbReference>
<accession>A0A239KHG0</accession>
<comment type="similarity">
    <text evidence="2 7">Belongs to the group II decarboxylase family.</text>
</comment>
<evidence type="ECO:0000313" key="9">
    <source>
        <dbReference type="Proteomes" id="UP000198432"/>
    </source>
</evidence>
<dbReference type="Gene3D" id="3.90.1150.170">
    <property type="match status" value="1"/>
</dbReference>
<dbReference type="GO" id="GO:0019752">
    <property type="term" value="P:carboxylic acid metabolic process"/>
    <property type="evidence" value="ECO:0007669"/>
    <property type="project" value="InterPro"/>
</dbReference>
<keyword evidence="4 6" id="KW-0663">Pyridoxal phosphate</keyword>
<evidence type="ECO:0000256" key="2">
    <source>
        <dbReference type="ARBA" id="ARBA00009533"/>
    </source>
</evidence>
<dbReference type="Gene3D" id="3.40.640.10">
    <property type="entry name" value="Type I PLP-dependent aspartate aminotransferase-like (Major domain)"/>
    <property type="match status" value="1"/>
</dbReference>
<evidence type="ECO:0000256" key="7">
    <source>
        <dbReference type="RuleBase" id="RU000382"/>
    </source>
</evidence>
<dbReference type="PANTHER" id="PTHR45677">
    <property type="entry name" value="GLUTAMATE DECARBOXYLASE-RELATED"/>
    <property type="match status" value="1"/>
</dbReference>